<evidence type="ECO:0000256" key="8">
    <source>
        <dbReference type="ARBA" id="ARBA00023326"/>
    </source>
</evidence>
<dbReference type="SUPFAM" id="SSF49452">
    <property type="entry name" value="Starch-binding domain-like"/>
    <property type="match status" value="1"/>
</dbReference>
<dbReference type="PANTHER" id="PTHR31616">
    <property type="entry name" value="TREHALASE"/>
    <property type="match status" value="1"/>
</dbReference>
<sequence length="638" mass="70920">MPLQQHPKSNGTNTVLSLLSILGIGLAWFFRDSLVPTDSSSQRVLENAQAFVTDHVFMLSSSLTSLMTGTDLREMSVEDYIAFEYPIARAGVLANIGPNGKKVLGALPGVVVASPSTSEPDYFYTWTRDSALVYKMLVDQYIHYGEKNLKPYLDDFVASQKVLQHVSNPSGDFETDGLGEPKFHVNLTAFEEPWGRPQRDGPALRATTLIAYGNSLVDHNFDSSYIEKSLWPVIKADLDYVVKYWNMTGFDLWEEVSSSSFFTTAVQHRALREGAAFASRIKETSDVEKYNEQAENTLCFLQSYWNPDKQYVTSNTGGGRSGIDANSVLASIHTFDPAAGCDPVTFQPCSDKALSNLKIYVDSFRKIYEVNSGIPENAPVATGRYSEDIYYEGNPWYLTTFAVAEQLYDALIVWKTQGYIEITPLSLPFFRQLLPDITQGKYTNSSSTDTFTSIISAVKTFADGFIVVNARFTPRAGNLAEQFNRTTGVPVSARDLTWSYAAVVTTVRAREGFVPDSWGAEGLEVRGRDGGECKRNPGPEAEVEFEVRVGGDEKVYLTGSVEQLKNWNTDEAISLSRDDTLPNTWRVRVSVPADTTVQYKFIRKGSNKGGVIWEKDPNHQMTSPKEGGEMAVRDTWQG</sequence>
<keyword evidence="7 9" id="KW-0326">Glycosidase</keyword>
<dbReference type="InterPro" id="IPR002044">
    <property type="entry name" value="CBM20"/>
</dbReference>
<dbReference type="InterPro" id="IPR011613">
    <property type="entry name" value="GH15-like"/>
</dbReference>
<evidence type="ECO:0000256" key="7">
    <source>
        <dbReference type="ARBA" id="ARBA00023295"/>
    </source>
</evidence>
<dbReference type="SMART" id="SM01065">
    <property type="entry name" value="CBM_2"/>
    <property type="match status" value="1"/>
</dbReference>
<dbReference type="Pfam" id="PF00723">
    <property type="entry name" value="Glyco_hydro_15"/>
    <property type="match status" value="1"/>
</dbReference>
<keyword evidence="13" id="KW-0812">Transmembrane</keyword>
<dbReference type="EMBL" id="ML179071">
    <property type="protein sequence ID" value="THV03026.1"/>
    <property type="molecule type" value="Genomic_DNA"/>
</dbReference>
<evidence type="ECO:0000256" key="10">
    <source>
        <dbReference type="PIRSR" id="PIRSR001031-1"/>
    </source>
</evidence>
<organism evidence="15 16">
    <name type="scientific">Dendrothele bispora (strain CBS 962.96)</name>
    <dbReference type="NCBI Taxonomy" id="1314807"/>
    <lineage>
        <taxon>Eukaryota</taxon>
        <taxon>Fungi</taxon>
        <taxon>Dikarya</taxon>
        <taxon>Basidiomycota</taxon>
        <taxon>Agaricomycotina</taxon>
        <taxon>Agaricomycetes</taxon>
        <taxon>Agaricomycetidae</taxon>
        <taxon>Agaricales</taxon>
        <taxon>Agaricales incertae sedis</taxon>
        <taxon>Dendrothele</taxon>
    </lineage>
</organism>
<evidence type="ECO:0000256" key="5">
    <source>
        <dbReference type="ARBA" id="ARBA00023180"/>
    </source>
</evidence>
<dbReference type="AlphaFoldDB" id="A0A4V4HHK3"/>
<evidence type="ECO:0000256" key="12">
    <source>
        <dbReference type="SAM" id="MobiDB-lite"/>
    </source>
</evidence>
<evidence type="ECO:0000256" key="1">
    <source>
        <dbReference type="ARBA" id="ARBA00001863"/>
    </source>
</evidence>
<protein>
    <recommendedName>
        <fullName evidence="9">Glucoamylase</fullName>
        <ecNumber evidence="9">3.2.1.3</ecNumber>
    </recommendedName>
    <alternativeName>
        <fullName evidence="9">1,4-alpha-D-glucan glucohydrolase</fullName>
    </alternativeName>
    <alternativeName>
        <fullName evidence="9">Glucan 1,4-alpha-glucosidase</fullName>
    </alternativeName>
</protein>
<dbReference type="InterPro" id="IPR008928">
    <property type="entry name" value="6-hairpin_glycosidase_sf"/>
</dbReference>
<evidence type="ECO:0000256" key="13">
    <source>
        <dbReference type="SAM" id="Phobius"/>
    </source>
</evidence>
<reference evidence="15 16" key="1">
    <citation type="journal article" date="2019" name="Nat. Ecol. Evol.">
        <title>Megaphylogeny resolves global patterns of mushroom evolution.</title>
        <authorList>
            <person name="Varga T."/>
            <person name="Krizsan K."/>
            <person name="Foldi C."/>
            <person name="Dima B."/>
            <person name="Sanchez-Garcia M."/>
            <person name="Sanchez-Ramirez S."/>
            <person name="Szollosi G.J."/>
            <person name="Szarkandi J.G."/>
            <person name="Papp V."/>
            <person name="Albert L."/>
            <person name="Andreopoulos W."/>
            <person name="Angelini C."/>
            <person name="Antonin V."/>
            <person name="Barry K.W."/>
            <person name="Bougher N.L."/>
            <person name="Buchanan P."/>
            <person name="Buyck B."/>
            <person name="Bense V."/>
            <person name="Catcheside P."/>
            <person name="Chovatia M."/>
            <person name="Cooper J."/>
            <person name="Damon W."/>
            <person name="Desjardin D."/>
            <person name="Finy P."/>
            <person name="Geml J."/>
            <person name="Haridas S."/>
            <person name="Hughes K."/>
            <person name="Justo A."/>
            <person name="Karasinski D."/>
            <person name="Kautmanova I."/>
            <person name="Kiss B."/>
            <person name="Kocsube S."/>
            <person name="Kotiranta H."/>
            <person name="LaButti K.M."/>
            <person name="Lechner B.E."/>
            <person name="Liimatainen K."/>
            <person name="Lipzen A."/>
            <person name="Lukacs Z."/>
            <person name="Mihaltcheva S."/>
            <person name="Morgado L.N."/>
            <person name="Niskanen T."/>
            <person name="Noordeloos M.E."/>
            <person name="Ohm R.A."/>
            <person name="Ortiz-Santana B."/>
            <person name="Ovrebo C."/>
            <person name="Racz N."/>
            <person name="Riley R."/>
            <person name="Savchenko A."/>
            <person name="Shiryaev A."/>
            <person name="Soop K."/>
            <person name="Spirin V."/>
            <person name="Szebenyi C."/>
            <person name="Tomsovsky M."/>
            <person name="Tulloss R.E."/>
            <person name="Uehling J."/>
            <person name="Grigoriev I.V."/>
            <person name="Vagvolgyi C."/>
            <person name="Papp T."/>
            <person name="Martin F.M."/>
            <person name="Miettinen O."/>
            <person name="Hibbett D.S."/>
            <person name="Nagy L.G."/>
        </authorList>
    </citation>
    <scope>NUCLEOTIDE SEQUENCE [LARGE SCALE GENOMIC DNA]</scope>
    <source>
        <strain evidence="15 16">CBS 962.96</strain>
    </source>
</reference>
<dbReference type="PANTHER" id="PTHR31616:SF12">
    <property type="entry name" value="GLUCOAMYLASE"/>
    <property type="match status" value="1"/>
</dbReference>
<evidence type="ECO:0000313" key="16">
    <source>
        <dbReference type="Proteomes" id="UP000297245"/>
    </source>
</evidence>
<dbReference type="GO" id="GO:2001070">
    <property type="term" value="F:starch binding"/>
    <property type="evidence" value="ECO:0007669"/>
    <property type="project" value="InterPro"/>
</dbReference>
<dbReference type="Pfam" id="PF00686">
    <property type="entry name" value="CBM_20"/>
    <property type="match status" value="1"/>
</dbReference>
<dbReference type="Gene3D" id="1.50.10.10">
    <property type="match status" value="1"/>
</dbReference>
<name>A0A4V4HHK3_DENBC</name>
<dbReference type="InterPro" id="IPR013783">
    <property type="entry name" value="Ig-like_fold"/>
</dbReference>
<evidence type="ECO:0000256" key="4">
    <source>
        <dbReference type="ARBA" id="ARBA00022801"/>
    </source>
</evidence>
<keyword evidence="13" id="KW-1133">Transmembrane helix</keyword>
<dbReference type="FunFam" id="1.50.10.10:FF:000018">
    <property type="entry name" value="Glucoamylase"/>
    <property type="match status" value="1"/>
</dbReference>
<dbReference type="PIRSF" id="PIRSF001031">
    <property type="entry name" value="Glu-a-glcsd_SBD"/>
    <property type="match status" value="1"/>
</dbReference>
<comment type="similarity">
    <text evidence="2 9">Belongs to the glycosyl hydrolase 15 family.</text>
</comment>
<evidence type="ECO:0000256" key="11">
    <source>
        <dbReference type="PIRSR" id="PIRSR001031-2"/>
    </source>
</evidence>
<dbReference type="InterPro" id="IPR000165">
    <property type="entry name" value="Glucoamylase"/>
</dbReference>
<evidence type="ECO:0000256" key="2">
    <source>
        <dbReference type="ARBA" id="ARBA00006188"/>
    </source>
</evidence>
<dbReference type="GO" id="GO:0004339">
    <property type="term" value="F:glucan 1,4-alpha-glucosidase activity"/>
    <property type="evidence" value="ECO:0007669"/>
    <property type="project" value="UniProtKB-EC"/>
</dbReference>
<dbReference type="Gene3D" id="2.60.40.10">
    <property type="entry name" value="Immunoglobulins"/>
    <property type="match status" value="1"/>
</dbReference>
<keyword evidence="8 9" id="KW-0624">Polysaccharide degradation</keyword>
<dbReference type="OrthoDB" id="6123450at2759"/>
<dbReference type="PRINTS" id="PR00736">
    <property type="entry name" value="GLHYDRLASE15"/>
</dbReference>
<feature type="domain" description="CBM20" evidence="14">
    <location>
        <begin position="535"/>
        <end position="638"/>
    </location>
</feature>
<accession>A0A4V4HHK3</accession>
<keyword evidence="5" id="KW-0325">Glycoprotein</keyword>
<proteinExistence type="inferred from homology"/>
<feature type="binding site" evidence="11">
    <location>
        <position position="194"/>
    </location>
    <ligand>
        <name>substrate</name>
    </ligand>
</feature>
<dbReference type="GO" id="GO:0000272">
    <property type="term" value="P:polysaccharide catabolic process"/>
    <property type="evidence" value="ECO:0007669"/>
    <property type="project" value="UniProtKB-KW"/>
</dbReference>
<dbReference type="PROSITE" id="PS00820">
    <property type="entry name" value="GLUCOAMYLASE"/>
    <property type="match status" value="1"/>
</dbReference>
<evidence type="ECO:0000256" key="3">
    <source>
        <dbReference type="ARBA" id="ARBA00022729"/>
    </source>
</evidence>
<evidence type="ECO:0000256" key="9">
    <source>
        <dbReference type="PIRNR" id="PIRNR001031"/>
    </source>
</evidence>
<dbReference type="Proteomes" id="UP000297245">
    <property type="component" value="Unassembled WGS sequence"/>
</dbReference>
<dbReference type="SUPFAM" id="SSF48208">
    <property type="entry name" value="Six-hairpin glycosidases"/>
    <property type="match status" value="1"/>
</dbReference>
<dbReference type="InterPro" id="IPR012341">
    <property type="entry name" value="6hp_glycosidase-like_sf"/>
</dbReference>
<dbReference type="PROSITE" id="PS51166">
    <property type="entry name" value="CBM20"/>
    <property type="match status" value="1"/>
</dbReference>
<keyword evidence="6 9" id="KW-0119">Carbohydrate metabolism</keyword>
<evidence type="ECO:0000313" key="15">
    <source>
        <dbReference type="EMBL" id="THV03026.1"/>
    </source>
</evidence>
<dbReference type="EC" id="3.2.1.3" evidence="9"/>
<feature type="region of interest" description="Disordered" evidence="12">
    <location>
        <begin position="610"/>
        <end position="638"/>
    </location>
</feature>
<dbReference type="InterPro" id="IPR046966">
    <property type="entry name" value="Glucoamylase_active_site"/>
</dbReference>
<comment type="catalytic activity">
    <reaction evidence="1 9">
        <text>Hydrolysis of terminal (1-&gt;4)-linked alpha-D-glucose residues successively from non-reducing ends of the chains with release of beta-D-glucose.</text>
        <dbReference type="EC" id="3.2.1.3"/>
    </reaction>
</comment>
<dbReference type="InterPro" id="IPR013784">
    <property type="entry name" value="Carb-bd-like_fold"/>
</dbReference>
<feature type="transmembrane region" description="Helical" evidence="13">
    <location>
        <begin position="12"/>
        <end position="30"/>
    </location>
</feature>
<gene>
    <name evidence="15" type="ORF">K435DRAFT_775189</name>
</gene>
<keyword evidence="3" id="KW-0732">Signal</keyword>
<feature type="active site" description="Proton acceptor" evidence="10">
    <location>
        <position position="251"/>
    </location>
</feature>
<keyword evidence="4 9" id="KW-0378">Hydrolase</keyword>
<keyword evidence="13" id="KW-0472">Membrane</keyword>
<keyword evidence="16" id="KW-1185">Reference proteome</keyword>
<evidence type="ECO:0000256" key="6">
    <source>
        <dbReference type="ARBA" id="ARBA00023277"/>
    </source>
</evidence>
<dbReference type="GO" id="GO:0000324">
    <property type="term" value="C:fungal-type vacuole"/>
    <property type="evidence" value="ECO:0007669"/>
    <property type="project" value="TreeGrafter"/>
</dbReference>
<dbReference type="InterPro" id="IPR008291">
    <property type="entry name" value="Glucoamylase_SBD"/>
</dbReference>
<evidence type="ECO:0000259" key="14">
    <source>
        <dbReference type="PROSITE" id="PS51166"/>
    </source>
</evidence>
<feature type="active site" description="Proton donor" evidence="10">
    <location>
        <position position="254"/>
    </location>
</feature>